<dbReference type="InterPro" id="IPR000014">
    <property type="entry name" value="PAS"/>
</dbReference>
<feature type="domain" description="PAC" evidence="18">
    <location>
        <begin position="1554"/>
        <end position="1606"/>
    </location>
</feature>
<sequence>MNAPPLQYRLLKRLYQGRCSTVSRVLLPGRDAPVIVKQLDRGRCAPGAPARLQHEFELLGTLELEGIPQALEQLEFERGPALVFADREAHSLRQAMRPGSREWHDWLALMIRVCELLGRLHEARVIHKQINPDHILVTPSGAPLLVDFGMATRFLREQADWNTPQLAGHRLPYLAPEQSGRINREIDYRTDYYSFGATLYELLTGQPPFAGREGLELVHCHIARKPRPPHHINRLLPEAVSAVVLKLLAKDASERYQSAHGIVHDLRECLQRREQPAAHDFVLASRDVSARFQVPRRLYGRTAQLAELEGRVEACAAGGRAIVLISGYTGVGKSSLVHELRRAVLERHGHFASGKFDQYRRNPPHSALLQALRELVRQHLTEPGERLAALGSRLREQLGGYLGTLVRLLPELGLVVPDAGTSPAGQHRFDEQGRLHLFSRLIDALTEPGQALTLFLDDLQWADPASLGLIESLATHAGLPRLLLVGSYRHNEIGPGHALAGFIEHLRRSALPPVELRLQPLDLAQVRQLLADTLRCSPIECARLAEACHEKTQGNPFFLNQLLDAVHEEGLIRFHGQRWEWDEAAIRARALSTDVVELMVERLRRLPERTRAVLPLAACIGGTFDLKTLSIVAEGRARQLAHDLVPALGEGLVVPLDDGDRPERDRLGRARYRFAHDRVQQTAYSLLADDAREQLHLRVGRLLRQNLDTGALDRRVFEIAGHLNLARSAIDDPDERIALATLNLCAGLRARESAAFESALDYLDSGLHALPADAWRTQHRLCLDLHLAAADAANSRGDGERMQALLDAAQEHAHAPLDRVRCEQIRIQAHVAHNRFGAGLEIARDTLARLGVHLPAAPGRLRIAAELLRTRLLIRHTAPEELLHMPAATEPRVLAAQALLGGMFGIVKFSSSALRPLVMARQVELALRHGHTDASAQALAGFGGVLCGVLGAIDEGYRAGTLALALEAARPSRQGRQRTLSLFNCYVRHYREPLQCALDGLREAHAEALACGDLEYAAYSLAAAIQYAVPLADDLEALARRMRGQLVQLEQTGQQQSLQYSYMALQAVTRLCEPSASPTALDGEHYREAAMLEAHRRGNHLTAVCLHHFYKALLALVHADYPAALAECTLGEAHLPYVGGTYTATWFRSLHALALLRTLPPPGKARRRALHTLRRLVRHVRMQARHAPANHAHRVALIEAERLRVRARPGAAAAYDRAIALAEQGGFWLDAALACEFAARFHLDAGERAVARSCFDDACRRYQRLGAHSPVVHLHEQLEEYGLWPRPPGLAGAGEMQGGLDETNHSFDLSSVIEASQAISDEIVLERLIERLLQLALTSAGAQRGALALSRDRHLRVEAIAGLEEGSTLMCSLALEAATSRVPVSVLNYVARTGEALVLGDAPRQQMFAHDPYIRSQAPRSLLCMPILYHGELTALLYLEHRLGRDIFDQQRLKTLRILAAQAAISIENAKLYLGLQQSEQAYRSLYENAIEGIFRVDPDGRFLSANPALVRLLGHDSAAEFLTGITDVSTQCFARAEDQRRFLGRLNMEEKVVGFETRWRRRDGSEVEVSISARRVLDDGGRLRCYEGSLTDIGERKAKERAELARERAEAASRAKSDFLAAMSHEIRTPMNGILGMAQLLARSGLAPGQAEWVDAIRASGSTLLGILDDVLDFSKIEAGQLTLESAPFSPAEALAALRPMLATMSAQKGLVLRLEIDPALPGGVLGDRRALHQIVLNLAGNAVKFTARGFVAVRARCLPARAGRCRLGLEVEDSGIGIAEEAQRRIFTEFTQADGSITRRFGGTGLGLAICRRLVDLQGGSLGVRSRPGEGSTFSCELEYPLATPAPRASPRPHAAIGEARLHVLVVEDVELNRCIAGTLLEDEGHTVRFASDGYGALELHEREDFDTILLDIHLPDLDGMEVARRIRRHPDARKARARIVALTASITTDEVARYRAAGVDAVVGKPFDFDELIRSLREPPVPPAAAPGSALMDTRLLATHFARLGDERVRPMMDMLATQGRAGLAEFAASADPATQRERLHRLVGMAANLGLAAFATRCRELEATPLPADLRAQAGALRTLFEDSIAALHAFAPRDAQAALEAAAR</sequence>
<dbReference type="FunFam" id="3.30.565.10:FF:000010">
    <property type="entry name" value="Sensor histidine kinase RcsC"/>
    <property type="match status" value="1"/>
</dbReference>
<evidence type="ECO:0000256" key="4">
    <source>
        <dbReference type="ARBA" id="ARBA00022679"/>
    </source>
</evidence>
<dbReference type="Gene3D" id="1.10.510.10">
    <property type="entry name" value="Transferase(Phosphotransferase) domain 1"/>
    <property type="match status" value="1"/>
</dbReference>
<dbReference type="SMART" id="SM00448">
    <property type="entry name" value="REC"/>
    <property type="match status" value="1"/>
</dbReference>
<dbReference type="Gene3D" id="3.40.50.300">
    <property type="entry name" value="P-loop containing nucleotide triphosphate hydrolases"/>
    <property type="match status" value="1"/>
</dbReference>
<feature type="domain" description="Protein kinase" evidence="14">
    <location>
        <begin position="8"/>
        <end position="267"/>
    </location>
</feature>
<dbReference type="eggNOG" id="COG3899">
    <property type="taxonomic scope" value="Bacteria"/>
</dbReference>
<name>C4KB07_THASP</name>
<evidence type="ECO:0000256" key="6">
    <source>
        <dbReference type="ARBA" id="ARBA00022777"/>
    </source>
</evidence>
<protein>
    <recommendedName>
        <fullName evidence="11">Sensory/regulatory protein RpfC</fullName>
        <ecNumber evidence="2">2.7.13.3</ecNumber>
    </recommendedName>
    <alternativeName>
        <fullName evidence="12">Virulence sensor protein BvgS</fullName>
    </alternativeName>
</protein>
<dbReference type="NCBIfam" id="TIGR00229">
    <property type="entry name" value="sensory_box"/>
    <property type="match status" value="1"/>
</dbReference>
<dbReference type="InterPro" id="IPR003661">
    <property type="entry name" value="HisK_dim/P_dom"/>
</dbReference>
<evidence type="ECO:0000256" key="7">
    <source>
        <dbReference type="ARBA" id="ARBA00022840"/>
    </source>
</evidence>
<accession>C4KB07</accession>
<dbReference type="SUPFAM" id="SSF55781">
    <property type="entry name" value="GAF domain-like"/>
    <property type="match status" value="1"/>
</dbReference>
<dbReference type="PANTHER" id="PTHR43642:SF1">
    <property type="entry name" value="HYBRID SIGNAL TRANSDUCTION HISTIDINE KINASE G"/>
    <property type="match status" value="1"/>
</dbReference>
<dbReference type="GO" id="GO:0000155">
    <property type="term" value="F:phosphorelay sensor kinase activity"/>
    <property type="evidence" value="ECO:0007669"/>
    <property type="project" value="InterPro"/>
</dbReference>
<dbReference type="Gene3D" id="3.30.565.10">
    <property type="entry name" value="Histidine kinase-like ATPase, C-terminal domain"/>
    <property type="match status" value="1"/>
</dbReference>
<evidence type="ECO:0000256" key="9">
    <source>
        <dbReference type="ARBA" id="ARBA00058004"/>
    </source>
</evidence>
<evidence type="ECO:0000256" key="1">
    <source>
        <dbReference type="ARBA" id="ARBA00000085"/>
    </source>
</evidence>
<dbReference type="InterPro" id="IPR000700">
    <property type="entry name" value="PAS-assoc_C"/>
</dbReference>
<dbReference type="CDD" id="cd14014">
    <property type="entry name" value="STKc_PknB_like"/>
    <property type="match status" value="1"/>
</dbReference>
<keyword evidence="20" id="KW-1185">Reference proteome</keyword>
<dbReference type="SMART" id="SM00091">
    <property type="entry name" value="PAS"/>
    <property type="match status" value="1"/>
</dbReference>
<dbReference type="EMBL" id="CP001281">
    <property type="protein sequence ID" value="ACR01583.1"/>
    <property type="molecule type" value="Genomic_DNA"/>
</dbReference>
<evidence type="ECO:0000259" key="17">
    <source>
        <dbReference type="PROSITE" id="PS50112"/>
    </source>
</evidence>
<evidence type="ECO:0000256" key="2">
    <source>
        <dbReference type="ARBA" id="ARBA00012438"/>
    </source>
</evidence>
<dbReference type="InterPro" id="IPR005467">
    <property type="entry name" value="His_kinase_dom"/>
</dbReference>
<dbReference type="SMART" id="SM00065">
    <property type="entry name" value="GAF"/>
    <property type="match status" value="1"/>
</dbReference>
<dbReference type="PROSITE" id="PS50110">
    <property type="entry name" value="RESPONSE_REGULATORY"/>
    <property type="match status" value="1"/>
</dbReference>
<dbReference type="SUPFAM" id="SSF47226">
    <property type="entry name" value="Histidine-containing phosphotransfer domain, HPT domain"/>
    <property type="match status" value="1"/>
</dbReference>
<evidence type="ECO:0000259" key="18">
    <source>
        <dbReference type="PROSITE" id="PS50113"/>
    </source>
</evidence>
<feature type="domain" description="Histidine kinase" evidence="15">
    <location>
        <begin position="1623"/>
        <end position="1844"/>
    </location>
</feature>
<keyword evidence="7" id="KW-0067">ATP-binding</keyword>
<dbReference type="SUPFAM" id="SSF56112">
    <property type="entry name" value="Protein kinase-like (PK-like)"/>
    <property type="match status" value="1"/>
</dbReference>
<dbReference type="InterPro" id="IPR000719">
    <property type="entry name" value="Prot_kinase_dom"/>
</dbReference>
<dbReference type="eggNOG" id="COG2205">
    <property type="taxonomic scope" value="Bacteria"/>
</dbReference>
<dbReference type="SMART" id="SM00388">
    <property type="entry name" value="HisKA"/>
    <property type="match status" value="1"/>
</dbReference>
<dbReference type="Proteomes" id="UP000002186">
    <property type="component" value="Chromosome"/>
</dbReference>
<dbReference type="GO" id="GO:0005524">
    <property type="term" value="F:ATP binding"/>
    <property type="evidence" value="ECO:0007669"/>
    <property type="project" value="UniProtKB-KW"/>
</dbReference>
<evidence type="ECO:0000256" key="8">
    <source>
        <dbReference type="ARBA" id="ARBA00023012"/>
    </source>
</evidence>
<evidence type="ECO:0000313" key="19">
    <source>
        <dbReference type="EMBL" id="ACR01583.1"/>
    </source>
</evidence>
<dbReference type="InterPro" id="IPR035965">
    <property type="entry name" value="PAS-like_dom_sf"/>
</dbReference>
<evidence type="ECO:0000259" key="16">
    <source>
        <dbReference type="PROSITE" id="PS50110"/>
    </source>
</evidence>
<dbReference type="STRING" id="85643.Tmz1t_2984"/>
<dbReference type="SUPFAM" id="SSF52172">
    <property type="entry name" value="CheY-like"/>
    <property type="match status" value="1"/>
</dbReference>
<proteinExistence type="predicted"/>
<dbReference type="PROSITE" id="PS50109">
    <property type="entry name" value="HIS_KIN"/>
    <property type="match status" value="1"/>
</dbReference>
<evidence type="ECO:0000256" key="12">
    <source>
        <dbReference type="ARBA" id="ARBA00070152"/>
    </source>
</evidence>
<feature type="domain" description="PAS" evidence="17">
    <location>
        <begin position="1479"/>
        <end position="1515"/>
    </location>
</feature>
<dbReference type="InterPro" id="IPR004358">
    <property type="entry name" value="Sig_transdc_His_kin-like_C"/>
</dbReference>
<evidence type="ECO:0000256" key="5">
    <source>
        <dbReference type="ARBA" id="ARBA00022741"/>
    </source>
</evidence>
<dbReference type="InterPro" id="IPR029016">
    <property type="entry name" value="GAF-like_dom_sf"/>
</dbReference>
<dbReference type="InterPro" id="IPR011009">
    <property type="entry name" value="Kinase-like_dom_sf"/>
</dbReference>
<keyword evidence="8" id="KW-0902">Two-component regulatory system</keyword>
<dbReference type="InterPro" id="IPR027417">
    <property type="entry name" value="P-loop_NTPase"/>
</dbReference>
<evidence type="ECO:0000256" key="3">
    <source>
        <dbReference type="ARBA" id="ARBA00022553"/>
    </source>
</evidence>
<dbReference type="CDD" id="cd16922">
    <property type="entry name" value="HATPase_EvgS-ArcB-TorS-like"/>
    <property type="match status" value="1"/>
</dbReference>
<dbReference type="InterPro" id="IPR011006">
    <property type="entry name" value="CheY-like_superfamily"/>
</dbReference>
<dbReference type="SUPFAM" id="SSF47384">
    <property type="entry name" value="Homodimeric domain of signal transducing histidine kinase"/>
    <property type="match status" value="1"/>
</dbReference>
<dbReference type="KEGG" id="tmz:Tmz1t_2984"/>
<dbReference type="PROSITE" id="PS50112">
    <property type="entry name" value="PAS"/>
    <property type="match status" value="1"/>
</dbReference>
<dbReference type="PRINTS" id="PR00344">
    <property type="entry name" value="BCTRLSENSOR"/>
</dbReference>
<reference evidence="20" key="1">
    <citation type="submission" date="2009-05" db="EMBL/GenBank/DDBJ databases">
        <title>Complete sequence of chromosome of Thauera sp. MZ1T.</title>
        <authorList>
            <consortium name="US DOE Joint Genome Institute"/>
            <person name="Lucas S."/>
            <person name="Copeland A."/>
            <person name="Lapidus A."/>
            <person name="Glavina del Rio T."/>
            <person name="Dalin E."/>
            <person name="Tice H."/>
            <person name="Bruce D."/>
            <person name="Goodwin L."/>
            <person name="Pitluck S."/>
            <person name="Sims D."/>
            <person name="Brettin T."/>
            <person name="Detter J.C."/>
            <person name="Han C."/>
            <person name="Larimer F."/>
            <person name="Land M."/>
            <person name="Hauser L."/>
            <person name="Kyrpides N."/>
            <person name="Mikhailova N."/>
            <person name="Sayler G.S."/>
        </authorList>
    </citation>
    <scope>NUCLEOTIDE SEQUENCE [LARGE SCALE GENOMIC DNA]</scope>
    <source>
        <strain evidence="20">MZ1T</strain>
    </source>
</reference>
<dbReference type="PANTHER" id="PTHR43642">
    <property type="entry name" value="HYBRID SIGNAL TRANSDUCTION HISTIDINE KINASE G"/>
    <property type="match status" value="1"/>
</dbReference>
<dbReference type="Pfam" id="PF02518">
    <property type="entry name" value="HATPase_c"/>
    <property type="match status" value="1"/>
</dbReference>
<dbReference type="RefSeq" id="WP_012585771.1">
    <property type="nucleotide sequence ID" value="NC_011662.2"/>
</dbReference>
<dbReference type="SMART" id="SM00387">
    <property type="entry name" value="HATPase_c"/>
    <property type="match status" value="1"/>
</dbReference>
<dbReference type="Pfam" id="PF13191">
    <property type="entry name" value="AAA_16"/>
    <property type="match status" value="1"/>
</dbReference>
<dbReference type="InterPro" id="IPR003018">
    <property type="entry name" value="GAF"/>
</dbReference>
<dbReference type="CDD" id="cd17546">
    <property type="entry name" value="REC_hyHK_CKI1_RcsC-like"/>
    <property type="match status" value="1"/>
</dbReference>
<dbReference type="Pfam" id="PF00069">
    <property type="entry name" value="Pkinase"/>
    <property type="match status" value="1"/>
</dbReference>
<dbReference type="Gene3D" id="3.40.50.2300">
    <property type="match status" value="1"/>
</dbReference>
<dbReference type="eggNOG" id="COG0515">
    <property type="taxonomic scope" value="Bacteria"/>
</dbReference>
<keyword evidence="4" id="KW-0808">Transferase</keyword>
<dbReference type="OrthoDB" id="9801841at2"/>
<dbReference type="Gene3D" id="1.10.287.130">
    <property type="match status" value="1"/>
</dbReference>
<gene>
    <name evidence="19" type="ordered locus">Tmz1t_2984</name>
</gene>
<evidence type="ECO:0000256" key="10">
    <source>
        <dbReference type="ARBA" id="ARBA00064003"/>
    </source>
</evidence>
<dbReference type="Pfam" id="PF01590">
    <property type="entry name" value="GAF"/>
    <property type="match status" value="1"/>
</dbReference>
<evidence type="ECO:0000313" key="20">
    <source>
        <dbReference type="Proteomes" id="UP000002186"/>
    </source>
</evidence>
<dbReference type="CDD" id="cd00082">
    <property type="entry name" value="HisKA"/>
    <property type="match status" value="1"/>
</dbReference>
<dbReference type="eggNOG" id="COG2202">
    <property type="taxonomic scope" value="Bacteria"/>
</dbReference>
<dbReference type="eggNOG" id="COG2198">
    <property type="taxonomic scope" value="Bacteria"/>
</dbReference>
<dbReference type="Pfam" id="PF00989">
    <property type="entry name" value="PAS"/>
    <property type="match status" value="1"/>
</dbReference>
<evidence type="ECO:0000256" key="11">
    <source>
        <dbReference type="ARBA" id="ARBA00068150"/>
    </source>
</evidence>
<keyword evidence="6" id="KW-0418">Kinase</keyword>
<evidence type="ECO:0000259" key="15">
    <source>
        <dbReference type="PROSITE" id="PS50109"/>
    </source>
</evidence>
<evidence type="ECO:0000259" key="14">
    <source>
        <dbReference type="PROSITE" id="PS50011"/>
    </source>
</evidence>
<comment type="subunit">
    <text evidence="10">At low DSF concentrations, interacts with RpfF.</text>
</comment>
<dbReference type="eggNOG" id="COG2203">
    <property type="taxonomic scope" value="Bacteria"/>
</dbReference>
<dbReference type="eggNOG" id="COG0784">
    <property type="taxonomic scope" value="Bacteria"/>
</dbReference>
<dbReference type="Gene3D" id="3.30.450.40">
    <property type="match status" value="1"/>
</dbReference>
<dbReference type="SUPFAM" id="SSF55874">
    <property type="entry name" value="ATPase domain of HSP90 chaperone/DNA topoisomerase II/histidine kinase"/>
    <property type="match status" value="1"/>
</dbReference>
<dbReference type="InterPro" id="IPR013767">
    <property type="entry name" value="PAS_fold"/>
</dbReference>
<dbReference type="SUPFAM" id="SSF55785">
    <property type="entry name" value="PYP-like sensor domain (PAS domain)"/>
    <property type="match status" value="1"/>
</dbReference>
<dbReference type="Pfam" id="PF00512">
    <property type="entry name" value="HisKA"/>
    <property type="match status" value="1"/>
</dbReference>
<keyword evidence="3 13" id="KW-0597">Phosphoprotein</keyword>
<comment type="catalytic activity">
    <reaction evidence="1">
        <text>ATP + protein L-histidine = ADP + protein N-phospho-L-histidine.</text>
        <dbReference type="EC" id="2.7.13.3"/>
    </reaction>
</comment>
<comment type="function">
    <text evidence="9">Member of the two-component regulatory system BvgS/BvgA. Phosphorylates BvgA via a four-step phosphorelay in response to environmental signals.</text>
</comment>
<dbReference type="InterPro" id="IPR036890">
    <property type="entry name" value="HATPase_C_sf"/>
</dbReference>
<dbReference type="Gene3D" id="3.30.450.20">
    <property type="entry name" value="PAS domain"/>
    <property type="match status" value="1"/>
</dbReference>
<dbReference type="HOGENOM" id="CLU_000445_34_2_4"/>
<dbReference type="InterPro" id="IPR001789">
    <property type="entry name" value="Sig_transdc_resp-reg_receiver"/>
</dbReference>
<dbReference type="InterPro" id="IPR053159">
    <property type="entry name" value="Hybrid_Histidine_Kinase"/>
</dbReference>
<evidence type="ECO:0000256" key="13">
    <source>
        <dbReference type="PROSITE-ProRule" id="PRU00169"/>
    </source>
</evidence>
<reference evidence="19 20" key="2">
    <citation type="journal article" date="2012" name="Stand. Genomic Sci.">
        <title>Complete genome sequence of Thauera aminoaromatica strain MZ1T.</title>
        <authorList>
            <person name="Jiang K."/>
            <person name="Sanseverino J."/>
            <person name="Chauhan A."/>
            <person name="Lucas S."/>
            <person name="Copeland A."/>
            <person name="Lapidus A."/>
            <person name="Del Rio T.G."/>
            <person name="Dalin E."/>
            <person name="Tice H."/>
            <person name="Bruce D."/>
            <person name="Goodwin L."/>
            <person name="Pitluck S."/>
            <person name="Sims D."/>
            <person name="Brettin T."/>
            <person name="Detter J.C."/>
            <person name="Han C."/>
            <person name="Chang Y.J."/>
            <person name="Larimer F."/>
            <person name="Land M."/>
            <person name="Hauser L."/>
            <person name="Kyrpides N.C."/>
            <person name="Mikhailova N."/>
            <person name="Moser S."/>
            <person name="Jegier P."/>
            <person name="Close D."/>
            <person name="Debruyn J.M."/>
            <person name="Wang Y."/>
            <person name="Layton A.C."/>
            <person name="Allen M.S."/>
            <person name="Sayler G.S."/>
        </authorList>
    </citation>
    <scope>NUCLEOTIDE SEQUENCE [LARGE SCALE GENOMIC DNA]</scope>
    <source>
        <strain evidence="19 20">MZ1T</strain>
    </source>
</reference>
<dbReference type="GO" id="GO:0006355">
    <property type="term" value="P:regulation of DNA-templated transcription"/>
    <property type="evidence" value="ECO:0007669"/>
    <property type="project" value="InterPro"/>
</dbReference>
<feature type="modified residue" description="4-aspartylphosphate" evidence="13">
    <location>
        <position position="1914"/>
    </location>
</feature>
<dbReference type="Gene3D" id="1.20.120.160">
    <property type="entry name" value="HPT domain"/>
    <property type="match status" value="1"/>
</dbReference>
<dbReference type="FunFam" id="1.10.287.130:FF:000002">
    <property type="entry name" value="Two-component osmosensing histidine kinase"/>
    <property type="match status" value="1"/>
</dbReference>
<dbReference type="InterPro" id="IPR003594">
    <property type="entry name" value="HATPase_dom"/>
</dbReference>
<dbReference type="EC" id="2.7.13.3" evidence="2"/>
<dbReference type="SUPFAM" id="SSF52540">
    <property type="entry name" value="P-loop containing nucleoside triphosphate hydrolases"/>
    <property type="match status" value="1"/>
</dbReference>
<dbReference type="InterPro" id="IPR036097">
    <property type="entry name" value="HisK_dim/P_sf"/>
</dbReference>
<organism evidence="19 20">
    <name type="scientific">Thauera aminoaromatica</name>
    <dbReference type="NCBI Taxonomy" id="164330"/>
    <lineage>
        <taxon>Bacteria</taxon>
        <taxon>Pseudomonadati</taxon>
        <taxon>Pseudomonadota</taxon>
        <taxon>Betaproteobacteria</taxon>
        <taxon>Rhodocyclales</taxon>
        <taxon>Zoogloeaceae</taxon>
        <taxon>Thauera</taxon>
    </lineage>
</organism>
<feature type="domain" description="Response regulatory" evidence="16">
    <location>
        <begin position="1865"/>
        <end position="1983"/>
    </location>
</feature>
<dbReference type="InterPro" id="IPR041664">
    <property type="entry name" value="AAA_16"/>
</dbReference>
<keyword evidence="5" id="KW-0547">Nucleotide-binding</keyword>
<dbReference type="PROSITE" id="PS50011">
    <property type="entry name" value="PROTEIN_KINASE_DOM"/>
    <property type="match status" value="1"/>
</dbReference>
<dbReference type="PROSITE" id="PS50113">
    <property type="entry name" value="PAC"/>
    <property type="match status" value="1"/>
</dbReference>
<dbReference type="Pfam" id="PF00072">
    <property type="entry name" value="Response_reg"/>
    <property type="match status" value="1"/>
</dbReference>
<dbReference type="InterPro" id="IPR036641">
    <property type="entry name" value="HPT_dom_sf"/>
</dbReference>
<dbReference type="CDD" id="cd00130">
    <property type="entry name" value="PAS"/>
    <property type="match status" value="1"/>
</dbReference>